<dbReference type="AlphaFoldDB" id="I4F0N6"/>
<dbReference type="SUPFAM" id="SSF46689">
    <property type="entry name" value="Homeodomain-like"/>
    <property type="match status" value="1"/>
</dbReference>
<dbReference type="InterPro" id="IPR036397">
    <property type="entry name" value="RNaseH_sf"/>
</dbReference>
<gene>
    <name evidence="3" type="ordered locus">MODMU_3795</name>
</gene>
<evidence type="ECO:0000313" key="3">
    <source>
        <dbReference type="EMBL" id="CCH89199.1"/>
    </source>
</evidence>
<dbReference type="InterPro" id="IPR012337">
    <property type="entry name" value="RNaseH-like_sf"/>
</dbReference>
<dbReference type="HOGENOM" id="CLU_027402_15_0_11"/>
<evidence type="ECO:0000259" key="2">
    <source>
        <dbReference type="PROSITE" id="PS50994"/>
    </source>
</evidence>
<dbReference type="Gene3D" id="3.30.420.10">
    <property type="entry name" value="Ribonuclease H-like superfamily/Ribonuclease H"/>
    <property type="match status" value="1"/>
</dbReference>
<dbReference type="InterPro" id="IPR055247">
    <property type="entry name" value="InsJ-like_HTH"/>
</dbReference>
<dbReference type="Pfam" id="PF13518">
    <property type="entry name" value="HTH_28"/>
    <property type="match status" value="1"/>
</dbReference>
<dbReference type="eggNOG" id="COG2801">
    <property type="taxonomic scope" value="Bacteria"/>
</dbReference>
<dbReference type="EMBL" id="FO203431">
    <property type="protein sequence ID" value="CCH89199.1"/>
    <property type="molecule type" value="Genomic_DNA"/>
</dbReference>
<dbReference type="InterPro" id="IPR047656">
    <property type="entry name" value="IS481-like_transpos"/>
</dbReference>
<dbReference type="GO" id="GO:0003676">
    <property type="term" value="F:nucleic acid binding"/>
    <property type="evidence" value="ECO:0007669"/>
    <property type="project" value="InterPro"/>
</dbReference>
<evidence type="ECO:0000313" key="4">
    <source>
        <dbReference type="Proteomes" id="UP000006461"/>
    </source>
</evidence>
<dbReference type="STRING" id="477641.MODMU_3795"/>
<dbReference type="SUPFAM" id="SSF53098">
    <property type="entry name" value="Ribonuclease H-like"/>
    <property type="match status" value="1"/>
</dbReference>
<proteinExistence type="predicted"/>
<dbReference type="KEGG" id="mmar:MODMU_3795"/>
<name>I4F0N6_MODI5</name>
<dbReference type="InterPro" id="IPR009057">
    <property type="entry name" value="Homeodomain-like_sf"/>
</dbReference>
<dbReference type="InterPro" id="IPR001584">
    <property type="entry name" value="Integrase_cat-core"/>
</dbReference>
<dbReference type="PROSITE" id="PS50994">
    <property type="entry name" value="INTEGRASE"/>
    <property type="match status" value="1"/>
</dbReference>
<accession>I4F0N6</accession>
<dbReference type="NCBIfam" id="NF033577">
    <property type="entry name" value="transpos_IS481"/>
    <property type="match status" value="1"/>
</dbReference>
<keyword evidence="4" id="KW-1185">Reference proteome</keyword>
<dbReference type="GO" id="GO:0015074">
    <property type="term" value="P:DNA integration"/>
    <property type="evidence" value="ECO:0007669"/>
    <property type="project" value="InterPro"/>
</dbReference>
<sequence>MGAAKHPRRPKRSLVVHGNAPLTEKGRLRLARCIVDDGWPIARAAERFQVSRPTATRWAQRYREAGPAGMADRSSRPARSPRRTPQPVVRKIVHLRWKQRLGPVAIAGRVGVAPWTVHGVLTSCGINRLWHVDRVTGEPVRRYEMTRPGELVHVDVKKLGNIPDGGGWRAHGPEQGGRNRQAHRDPTRPRKVHGRPNLGYCYVHSAVDAYSRLAYSEPLDDETAATALAFWARARAFFASHGITVERVLTDNGAAYISHAWRDEHTALGIKHSRTRPRRPQTNGKVERLNRTLMEEWAYRRLFTSERARRAALSGWLHHYNHHRPHTALGNLPPISRCINVTEQYT</sequence>
<dbReference type="PANTHER" id="PTHR35004:SF7">
    <property type="entry name" value="INTEGRASE PROTEIN"/>
    <property type="match status" value="1"/>
</dbReference>
<feature type="region of interest" description="Disordered" evidence="1">
    <location>
        <begin position="163"/>
        <end position="195"/>
    </location>
</feature>
<organism evidence="3 4">
    <name type="scientific">Modestobacter italicus (strain DSM 44449 / CECT 9708 / BC 501)</name>
    <dbReference type="NCBI Taxonomy" id="2732864"/>
    <lineage>
        <taxon>Bacteria</taxon>
        <taxon>Bacillati</taxon>
        <taxon>Actinomycetota</taxon>
        <taxon>Actinomycetes</taxon>
        <taxon>Geodermatophilales</taxon>
        <taxon>Geodermatophilaceae</taxon>
        <taxon>Modestobacter</taxon>
    </lineage>
</organism>
<evidence type="ECO:0000256" key="1">
    <source>
        <dbReference type="SAM" id="MobiDB-lite"/>
    </source>
</evidence>
<dbReference type="OMA" id="IDRYNWH"/>
<dbReference type="PANTHER" id="PTHR35004">
    <property type="entry name" value="TRANSPOSASE RV3428C-RELATED"/>
    <property type="match status" value="1"/>
</dbReference>
<reference evidence="3 4" key="1">
    <citation type="journal article" date="2012" name="J. Bacteriol.">
        <title>Genome Sequence of Radiation-Resistant Modestobacter marinus Strain BC501, a Representative Actinobacterium That Thrives on Calcareous Stone Surfaces.</title>
        <authorList>
            <person name="Normand P."/>
            <person name="Gury J."/>
            <person name="Pujic P."/>
            <person name="Chouaia B."/>
            <person name="Crotti E."/>
            <person name="Brusetti L."/>
            <person name="Daffonchio D."/>
            <person name="Vacherie B."/>
            <person name="Barbe V."/>
            <person name="Medigue C."/>
            <person name="Calteau A."/>
            <person name="Ghodhbane-Gtari F."/>
            <person name="Essoussi I."/>
            <person name="Nouioui I."/>
            <person name="Abbassi-Ghozzi I."/>
            <person name="Gtari M."/>
        </authorList>
    </citation>
    <scope>NUCLEOTIDE SEQUENCE [LARGE SCALE GENOMIC DNA]</scope>
    <source>
        <strain evidence="4">BC 501</strain>
    </source>
</reference>
<dbReference type="Proteomes" id="UP000006461">
    <property type="component" value="Chromosome"/>
</dbReference>
<dbReference type="Pfam" id="PF13683">
    <property type="entry name" value="rve_3"/>
    <property type="match status" value="1"/>
</dbReference>
<feature type="domain" description="Integrase catalytic" evidence="2">
    <location>
        <begin position="169"/>
        <end position="341"/>
    </location>
</feature>
<dbReference type="eggNOG" id="COG3415">
    <property type="taxonomic scope" value="Bacteria"/>
</dbReference>
<feature type="region of interest" description="Disordered" evidence="1">
    <location>
        <begin position="62"/>
        <end position="87"/>
    </location>
</feature>
<protein>
    <recommendedName>
        <fullName evidence="2">Integrase catalytic domain-containing protein</fullName>
    </recommendedName>
</protein>
<dbReference type="PATRIC" id="fig|477641.3.peg.3561"/>